<dbReference type="OrthoDB" id="2683711at2759"/>
<dbReference type="Proteomes" id="UP000807769">
    <property type="component" value="Unassembled WGS sequence"/>
</dbReference>
<keyword evidence="4 6" id="KW-0472">Membrane</keyword>
<proteinExistence type="predicted"/>
<evidence type="ECO:0000256" key="6">
    <source>
        <dbReference type="SAM" id="Phobius"/>
    </source>
</evidence>
<feature type="region of interest" description="Disordered" evidence="5">
    <location>
        <begin position="138"/>
        <end position="324"/>
    </location>
</feature>
<feature type="compositionally biased region" description="Polar residues" evidence="5">
    <location>
        <begin position="198"/>
        <end position="217"/>
    </location>
</feature>
<feature type="region of interest" description="Disordered" evidence="5">
    <location>
        <begin position="1"/>
        <end position="49"/>
    </location>
</feature>
<dbReference type="InterPro" id="IPR051694">
    <property type="entry name" value="Immunoregulatory_rcpt-like"/>
</dbReference>
<dbReference type="EMBL" id="JABBWG010000035">
    <property type="protein sequence ID" value="KAG1809167.1"/>
    <property type="molecule type" value="Genomic_DNA"/>
</dbReference>
<comment type="subcellular location">
    <subcellularLocation>
        <location evidence="1">Membrane</location>
        <topology evidence="1">Single-pass membrane protein</topology>
    </subcellularLocation>
</comment>
<name>A0A9P7E2C8_9AGAM</name>
<dbReference type="GeneID" id="64634859"/>
<evidence type="ECO:0000313" key="8">
    <source>
        <dbReference type="Proteomes" id="UP000807769"/>
    </source>
</evidence>
<evidence type="ECO:0000256" key="2">
    <source>
        <dbReference type="ARBA" id="ARBA00022692"/>
    </source>
</evidence>
<comment type="caution">
    <text evidence="7">The sequence shown here is derived from an EMBL/GenBank/DDBJ whole genome shotgun (WGS) entry which is preliminary data.</text>
</comment>
<dbReference type="GO" id="GO:0071944">
    <property type="term" value="C:cell periphery"/>
    <property type="evidence" value="ECO:0007669"/>
    <property type="project" value="UniProtKB-ARBA"/>
</dbReference>
<evidence type="ECO:0000256" key="1">
    <source>
        <dbReference type="ARBA" id="ARBA00004167"/>
    </source>
</evidence>
<feature type="transmembrane region" description="Helical" evidence="6">
    <location>
        <begin position="105"/>
        <end position="128"/>
    </location>
</feature>
<evidence type="ECO:0000256" key="3">
    <source>
        <dbReference type="ARBA" id="ARBA00022989"/>
    </source>
</evidence>
<accession>A0A9P7E2C8</accession>
<keyword evidence="3 6" id="KW-1133">Transmembrane helix</keyword>
<organism evidence="7 8">
    <name type="scientific">Suillus subaureus</name>
    <dbReference type="NCBI Taxonomy" id="48587"/>
    <lineage>
        <taxon>Eukaryota</taxon>
        <taxon>Fungi</taxon>
        <taxon>Dikarya</taxon>
        <taxon>Basidiomycota</taxon>
        <taxon>Agaricomycotina</taxon>
        <taxon>Agaricomycetes</taxon>
        <taxon>Agaricomycetidae</taxon>
        <taxon>Boletales</taxon>
        <taxon>Suillineae</taxon>
        <taxon>Suillaceae</taxon>
        <taxon>Suillus</taxon>
    </lineage>
</organism>
<dbReference type="PANTHER" id="PTHR15549">
    <property type="entry name" value="PAIRED IMMUNOGLOBULIN-LIKE TYPE 2 RECEPTOR"/>
    <property type="match status" value="1"/>
</dbReference>
<dbReference type="PANTHER" id="PTHR15549:SF30">
    <property type="entry name" value="MID2 DOMAIN-CONTAINING PROTEIN"/>
    <property type="match status" value="1"/>
</dbReference>
<sequence>MSYPTSVTAVPITTSPTTSASPTTTFASSTSSVSSSNAPTSTTPVTTGTTPIATSMTSVATALPTTITSKNSYGSTAVITTEMSATTSVPVPTPSPVNNSSNTGAIVGGVVGGVVVIIALLGLFFFCLRRRRRRNEFDGNLDPDHLVSHPSGGRAQPQIDLGEENEITPLPYPDHNRSMRQYGESPFQPAGAAASAGIHSTTSPLSSPSQYSDTATSPGEGYPSQGFVRPGPSMYPMQQAGWHTPRPLTSPAPRVSNASASSSGHGMKERGAAATAGRQGLALPTQQEVDGEGSGAVQHQDAGQAPSEEGEPIDVPPAYESIRQ</sequence>
<gene>
    <name evidence="7" type="ORF">BJ212DRAFT_1484677</name>
</gene>
<dbReference type="Gene3D" id="1.20.5.510">
    <property type="entry name" value="Single helix bin"/>
    <property type="match status" value="1"/>
</dbReference>
<keyword evidence="8" id="KW-1185">Reference proteome</keyword>
<dbReference type="AlphaFoldDB" id="A0A9P7E2C8"/>
<evidence type="ECO:0000256" key="4">
    <source>
        <dbReference type="ARBA" id="ARBA00023136"/>
    </source>
</evidence>
<reference evidence="7" key="1">
    <citation type="journal article" date="2020" name="New Phytol.">
        <title>Comparative genomics reveals dynamic genome evolution in host specialist ectomycorrhizal fungi.</title>
        <authorList>
            <person name="Lofgren L.A."/>
            <person name="Nguyen N.H."/>
            <person name="Vilgalys R."/>
            <person name="Ruytinx J."/>
            <person name="Liao H.L."/>
            <person name="Branco S."/>
            <person name="Kuo A."/>
            <person name="LaButti K."/>
            <person name="Lipzen A."/>
            <person name="Andreopoulos W."/>
            <person name="Pangilinan J."/>
            <person name="Riley R."/>
            <person name="Hundley H."/>
            <person name="Na H."/>
            <person name="Barry K."/>
            <person name="Grigoriev I.V."/>
            <person name="Stajich J.E."/>
            <person name="Kennedy P.G."/>
        </authorList>
    </citation>
    <scope>NUCLEOTIDE SEQUENCE</scope>
    <source>
        <strain evidence="7">MN1</strain>
    </source>
</reference>
<keyword evidence="2 6" id="KW-0812">Transmembrane</keyword>
<dbReference type="RefSeq" id="XP_041189076.1">
    <property type="nucleotide sequence ID" value="XM_041340843.1"/>
</dbReference>
<evidence type="ECO:0000256" key="5">
    <source>
        <dbReference type="SAM" id="MobiDB-lite"/>
    </source>
</evidence>
<dbReference type="GO" id="GO:0016020">
    <property type="term" value="C:membrane"/>
    <property type="evidence" value="ECO:0007669"/>
    <property type="project" value="UniProtKB-SubCell"/>
</dbReference>
<protein>
    <submittedName>
        <fullName evidence="7">Uncharacterized protein</fullName>
    </submittedName>
</protein>
<evidence type="ECO:0000313" key="7">
    <source>
        <dbReference type="EMBL" id="KAG1809167.1"/>
    </source>
</evidence>